<organism evidence="2 3">
    <name type="scientific">Sulfurospirillum barnesii (strain ATCC 700032 / DSM 10660 / SES-3)</name>
    <dbReference type="NCBI Taxonomy" id="760154"/>
    <lineage>
        <taxon>Bacteria</taxon>
        <taxon>Pseudomonadati</taxon>
        <taxon>Campylobacterota</taxon>
        <taxon>Epsilonproteobacteria</taxon>
        <taxon>Campylobacterales</taxon>
        <taxon>Sulfurospirillaceae</taxon>
        <taxon>Sulfurospirillum</taxon>
    </lineage>
</organism>
<dbReference type="Proteomes" id="UP000006176">
    <property type="component" value="Chromosome"/>
</dbReference>
<keyword evidence="3" id="KW-1185">Reference proteome</keyword>
<dbReference type="Gene3D" id="1.20.58.760">
    <property type="entry name" value="Peptidase M41"/>
    <property type="match status" value="1"/>
</dbReference>
<dbReference type="InterPro" id="IPR000642">
    <property type="entry name" value="Peptidase_M41"/>
</dbReference>
<dbReference type="GO" id="GO:0005524">
    <property type="term" value="F:ATP binding"/>
    <property type="evidence" value="ECO:0007669"/>
    <property type="project" value="InterPro"/>
</dbReference>
<dbReference type="PANTHER" id="PTHR23076">
    <property type="entry name" value="METALLOPROTEASE M41 FTSH"/>
    <property type="match status" value="1"/>
</dbReference>
<dbReference type="KEGG" id="sba:Sulba_1939"/>
<dbReference type="PATRIC" id="fig|760154.4.peg.1935"/>
<reference evidence="2 3" key="1">
    <citation type="submission" date="2012-06" db="EMBL/GenBank/DDBJ databases">
        <title>Complete sequence of Sulfurospirillum barnesii SES-3.</title>
        <authorList>
            <consortium name="US DOE Joint Genome Institute"/>
            <person name="Lucas S."/>
            <person name="Han J."/>
            <person name="Lapidus A."/>
            <person name="Cheng J.-F."/>
            <person name="Goodwin L."/>
            <person name="Pitluck S."/>
            <person name="Peters L."/>
            <person name="Ovchinnikova G."/>
            <person name="Lu M."/>
            <person name="Detter J.C."/>
            <person name="Han C."/>
            <person name="Tapia R."/>
            <person name="Land M."/>
            <person name="Hauser L."/>
            <person name="Kyrpides N."/>
            <person name="Ivanova N."/>
            <person name="Pagani I."/>
            <person name="Stolz J."/>
            <person name="Arkin A."/>
            <person name="Dehal P."/>
            <person name="Oremland R."/>
            <person name="Saltikov C."/>
            <person name="Basu P."/>
            <person name="Hollibaugh J."/>
            <person name="Newman D."/>
            <person name="Stolyar S."/>
            <person name="Hazen T."/>
            <person name="Woyke T."/>
        </authorList>
    </citation>
    <scope>NUCLEOTIDE SEQUENCE [LARGE SCALE GENOMIC DNA]</scope>
    <source>
        <strain evidence="3">ATCC 700032 / DSM 10660 / SES-3</strain>
    </source>
</reference>
<evidence type="ECO:0000259" key="1">
    <source>
        <dbReference type="SMART" id="SM00382"/>
    </source>
</evidence>
<name>I3XZ44_SULBS</name>
<dbReference type="SMART" id="SM00382">
    <property type="entry name" value="AAA"/>
    <property type="match status" value="1"/>
</dbReference>
<dbReference type="Gene3D" id="3.40.50.300">
    <property type="entry name" value="P-loop containing nucleotide triphosphate hydrolases"/>
    <property type="match status" value="2"/>
</dbReference>
<dbReference type="HOGENOM" id="CLU_356738_0_0_7"/>
<feature type="domain" description="AAA+ ATPase" evidence="1">
    <location>
        <begin position="405"/>
        <end position="533"/>
    </location>
</feature>
<dbReference type="RefSeq" id="WP_014770093.1">
    <property type="nucleotide sequence ID" value="NC_018002.1"/>
</dbReference>
<dbReference type="STRING" id="760154.Sulba_1939"/>
<accession>I3XZ44</accession>
<dbReference type="EMBL" id="CP003333">
    <property type="protein sequence ID" value="AFL69218.1"/>
    <property type="molecule type" value="Genomic_DNA"/>
</dbReference>
<sequence>MQEEKNYRVLNISLEERLKEVLFDQDFAIEMLCKTLGHMRLFHSKIRALLTFIGPPNCGKRYLAELLPHEDSAIEHFYAFQMDQYTEAYNPEEGLSLSLFNTIVDCVRKYPRSVLFFEDIDKADTQVQLALYTLFSDVKEAPVDFSHVVVVMSTTRLSGLLKRQDLQTLFVHDPLQAHTFLMERLAQEEISFNGNKQRVFNAKLLSLLNEGSLIPFNPLSLTALIKIGAHSLHTLSYQFNQTSGVQMEYKNIDTFIALLTLSLAPYLNARYIQTKLPETFFNGVYALLKEHPKVTYITYNVSLNAKTFVRDALKNQPLLLKKIGKQHWRISLEWSLHVKGNKANYTLKNAHYTKEQLHVSTQDALCVSEVTFHDIAGQERVKEELREVLSLLKEPERLKHFSMVPPKGMILYGASGMGKKLLARAFAHEADMPYIVLRDADLFDGVKIHKAYAQAYSGAPAIVILEDIDVQGITGGVIATMNVAPVIEELDALTQSFETPLFTIVTLAQKNDIPDALIKTGRLDICIEVPKLDMQARRFFIEEILKMPHDEAIDVERVVRYISGMGGDALKRIGQEAALFAARKGLKEITEEMLLEQINVIKYGAKLENKQIRDIETSMAKTAYHEAGHAVLSYVLTPTIKIEQVTVAPRSDALGFVSYHHDDYIDAISKKELFSNMCILLAGRIAKMERFGQAGMESGAMNDLEVATMQAYAAIALFGMDEELGYINVSGIESEYDKELLSKKIEERLLVWMKAAQTQTEKEVKRLWPAIEAVALALLQKEMIDGIELKNIIESTLMDEIKKRKK</sequence>
<proteinExistence type="predicted"/>
<dbReference type="Pfam" id="PF01434">
    <property type="entry name" value="Peptidase_M41"/>
    <property type="match status" value="1"/>
</dbReference>
<dbReference type="GO" id="GO:0004222">
    <property type="term" value="F:metalloendopeptidase activity"/>
    <property type="evidence" value="ECO:0007669"/>
    <property type="project" value="InterPro"/>
</dbReference>
<keyword evidence="2" id="KW-0378">Hydrolase</keyword>
<evidence type="ECO:0000313" key="2">
    <source>
        <dbReference type="EMBL" id="AFL69218.1"/>
    </source>
</evidence>
<dbReference type="GO" id="GO:0006508">
    <property type="term" value="P:proteolysis"/>
    <property type="evidence" value="ECO:0007669"/>
    <property type="project" value="UniProtKB-KW"/>
</dbReference>
<dbReference type="GO" id="GO:0004176">
    <property type="term" value="F:ATP-dependent peptidase activity"/>
    <property type="evidence" value="ECO:0007669"/>
    <property type="project" value="InterPro"/>
</dbReference>
<dbReference type="InterPro" id="IPR003593">
    <property type="entry name" value="AAA+_ATPase"/>
</dbReference>
<dbReference type="InterPro" id="IPR037219">
    <property type="entry name" value="Peptidase_M41-like"/>
</dbReference>
<dbReference type="GO" id="GO:0016887">
    <property type="term" value="F:ATP hydrolysis activity"/>
    <property type="evidence" value="ECO:0007669"/>
    <property type="project" value="InterPro"/>
</dbReference>
<dbReference type="SUPFAM" id="SSF140990">
    <property type="entry name" value="FtsH protease domain-like"/>
    <property type="match status" value="1"/>
</dbReference>
<dbReference type="eggNOG" id="COG0465">
    <property type="taxonomic scope" value="Bacteria"/>
</dbReference>
<dbReference type="eggNOG" id="COG0542">
    <property type="taxonomic scope" value="Bacteria"/>
</dbReference>
<gene>
    <name evidence="2" type="ordered locus">Sulba_1939</name>
</gene>
<dbReference type="OrthoDB" id="5372166at2"/>
<dbReference type="SUPFAM" id="SSF52540">
    <property type="entry name" value="P-loop containing nucleoside triphosphate hydrolases"/>
    <property type="match status" value="2"/>
</dbReference>
<dbReference type="GO" id="GO:0045037">
    <property type="term" value="P:protein import into chloroplast stroma"/>
    <property type="evidence" value="ECO:0007669"/>
    <property type="project" value="TreeGrafter"/>
</dbReference>
<dbReference type="Pfam" id="PF00004">
    <property type="entry name" value="AAA"/>
    <property type="match status" value="2"/>
</dbReference>
<dbReference type="Gene3D" id="1.10.8.60">
    <property type="match status" value="1"/>
</dbReference>
<evidence type="ECO:0000313" key="3">
    <source>
        <dbReference type="Proteomes" id="UP000006176"/>
    </source>
</evidence>
<dbReference type="InterPro" id="IPR003959">
    <property type="entry name" value="ATPase_AAA_core"/>
</dbReference>
<keyword evidence="2" id="KW-0645">Protease</keyword>
<protein>
    <submittedName>
        <fullName evidence="2">ATP-dependent Zn protease</fullName>
    </submittedName>
</protein>
<dbReference type="PANTHER" id="PTHR23076:SF37">
    <property type="entry name" value="ATP-DEPENDENT ZINC METALLOPROTEASE FTSH 4, MITOCHONDRIAL"/>
    <property type="match status" value="1"/>
</dbReference>
<dbReference type="AlphaFoldDB" id="I3XZ44"/>
<dbReference type="InterPro" id="IPR027417">
    <property type="entry name" value="P-loop_NTPase"/>
</dbReference>